<dbReference type="HOGENOM" id="CLU_1481611_0_0_1"/>
<proteinExistence type="predicted"/>
<evidence type="ECO:0000313" key="1">
    <source>
        <dbReference type="EMBL" id="KCZ81820.1"/>
    </source>
</evidence>
<name>A0A059F3M9_9MICR</name>
<dbReference type="AlphaFoldDB" id="A0A059F3M9"/>
<dbReference type="EMBL" id="KK365136">
    <property type="protein sequence ID" value="KCZ81820.1"/>
    <property type="molecule type" value="Genomic_DNA"/>
</dbReference>
<reference evidence="2" key="1">
    <citation type="submission" date="2013-02" db="EMBL/GenBank/DDBJ databases">
        <authorList>
            <consortium name="The Broad Institute Genome Sequencing Platform"/>
            <person name="Cuomo C."/>
            <person name="Becnel J."/>
            <person name="Sanscrainte N."/>
            <person name="Walker B."/>
            <person name="Young S.K."/>
            <person name="Zeng Q."/>
            <person name="Gargeya S."/>
            <person name="Fitzgerald M."/>
            <person name="Haas B."/>
            <person name="Abouelleil A."/>
            <person name="Alvarado L."/>
            <person name="Arachchi H.M."/>
            <person name="Berlin A.M."/>
            <person name="Chapman S.B."/>
            <person name="Dewar J."/>
            <person name="Goldberg J."/>
            <person name="Griggs A."/>
            <person name="Gujja S."/>
            <person name="Hansen M."/>
            <person name="Howarth C."/>
            <person name="Imamovic A."/>
            <person name="Larimer J."/>
            <person name="McCowan C."/>
            <person name="Murphy C."/>
            <person name="Neiman D."/>
            <person name="Pearson M."/>
            <person name="Priest M."/>
            <person name="Roberts A."/>
            <person name="Saif S."/>
            <person name="Shea T."/>
            <person name="Sisk P."/>
            <person name="Sykes S."/>
            <person name="Wortman J."/>
            <person name="Nusbaum C."/>
            <person name="Birren B."/>
        </authorList>
    </citation>
    <scope>NUCLEOTIDE SEQUENCE [LARGE SCALE GENOMIC DNA]</scope>
    <source>
        <strain evidence="2">PRA339</strain>
    </source>
</reference>
<keyword evidence="2" id="KW-1185">Reference proteome</keyword>
<gene>
    <name evidence="1" type="ORF">H312_00719</name>
</gene>
<dbReference type="VEuPathDB" id="MicrosporidiaDB:H312_00719"/>
<evidence type="ECO:0000313" key="2">
    <source>
        <dbReference type="Proteomes" id="UP000030655"/>
    </source>
</evidence>
<dbReference type="OrthoDB" id="10363028at2759"/>
<sequence length="182" mass="21579">MKISEILTFIESSNELNFYNWLVERDILKQEMVCIHCRKPMFIKTKMNCYFEKSLRCINFGYSKYGTNMSIITDSFFKDIAINPRICLRAILYILNGLRLSNIIKFMNISYKTSVKIKSKIIIKIKEFFCKNLIKLGGEDIIVHVDETMLSLGKITQTTSYKRTIMGYYNCRYEFFTKQRLL</sequence>
<accession>A0A059F3M9</accession>
<organism evidence="1 2">
    <name type="scientific">Anncaliia algerae PRA339</name>
    <dbReference type="NCBI Taxonomy" id="1288291"/>
    <lineage>
        <taxon>Eukaryota</taxon>
        <taxon>Fungi</taxon>
        <taxon>Fungi incertae sedis</taxon>
        <taxon>Microsporidia</taxon>
        <taxon>Tubulinosematoidea</taxon>
        <taxon>Tubulinosematidae</taxon>
        <taxon>Anncaliia</taxon>
    </lineage>
</organism>
<reference evidence="1 2" key="2">
    <citation type="submission" date="2014-03" db="EMBL/GenBank/DDBJ databases">
        <title>The Genome Sequence of Anncaliia algerae insect isolate PRA339.</title>
        <authorList>
            <consortium name="The Broad Institute Genome Sequencing Platform"/>
            <consortium name="The Broad Institute Genome Sequencing Center for Infectious Disease"/>
            <person name="Cuomo C."/>
            <person name="Becnel J."/>
            <person name="Sanscrainte N."/>
            <person name="Walker B."/>
            <person name="Young S.K."/>
            <person name="Zeng Q."/>
            <person name="Gargeya S."/>
            <person name="Fitzgerald M."/>
            <person name="Haas B."/>
            <person name="Abouelleil A."/>
            <person name="Alvarado L."/>
            <person name="Arachchi H.M."/>
            <person name="Berlin A.M."/>
            <person name="Chapman S.B."/>
            <person name="Dewar J."/>
            <person name="Goldberg J."/>
            <person name="Griggs A."/>
            <person name="Gujja S."/>
            <person name="Hansen M."/>
            <person name="Howarth C."/>
            <person name="Imamovic A."/>
            <person name="Larimer J."/>
            <person name="McCowan C."/>
            <person name="Murphy C."/>
            <person name="Neiman D."/>
            <person name="Pearson M."/>
            <person name="Priest M."/>
            <person name="Roberts A."/>
            <person name="Saif S."/>
            <person name="Shea T."/>
            <person name="Sisk P."/>
            <person name="Sykes S."/>
            <person name="Wortman J."/>
            <person name="Nusbaum C."/>
            <person name="Birren B."/>
        </authorList>
    </citation>
    <scope>NUCLEOTIDE SEQUENCE [LARGE SCALE GENOMIC DNA]</scope>
    <source>
        <strain evidence="1 2">PRA339</strain>
    </source>
</reference>
<protein>
    <submittedName>
        <fullName evidence="1">Uncharacterized protein</fullName>
    </submittedName>
</protein>
<dbReference type="Proteomes" id="UP000030655">
    <property type="component" value="Unassembled WGS sequence"/>
</dbReference>